<comment type="catalytic activity">
    <reaction evidence="1">
        <text>Hydrolysis of terminal non-reducing N-acetyl-D-hexosamine residues in N-acetyl-beta-D-hexosaminides.</text>
        <dbReference type="EC" id="3.2.1.52"/>
    </reaction>
</comment>
<dbReference type="InterPro" id="IPR025705">
    <property type="entry name" value="Beta_hexosaminidase_sua/sub"/>
</dbReference>
<evidence type="ECO:0000256" key="2">
    <source>
        <dbReference type="ARBA" id="ARBA00006285"/>
    </source>
</evidence>
<dbReference type="Gene3D" id="3.30.379.10">
    <property type="entry name" value="Chitobiase/beta-hexosaminidase domain 2-like"/>
    <property type="match status" value="1"/>
</dbReference>
<comment type="caution">
    <text evidence="9">The sequence shown here is derived from an EMBL/GenBank/DDBJ whole genome shotgun (WGS) entry which is preliminary data.</text>
</comment>
<name>A0AA86NZ64_9EUKA</name>
<evidence type="ECO:0000313" key="10">
    <source>
        <dbReference type="EMBL" id="CAI9933865.1"/>
    </source>
</evidence>
<dbReference type="EC" id="3.2.1.52" evidence="3"/>
<dbReference type="PRINTS" id="PR00738">
    <property type="entry name" value="GLHYDRLASE20"/>
</dbReference>
<reference evidence="11 13" key="2">
    <citation type="submission" date="2024-07" db="EMBL/GenBank/DDBJ databases">
        <authorList>
            <person name="Akdeniz Z."/>
        </authorList>
    </citation>
    <scope>NUCLEOTIDE SEQUENCE [LARGE SCALE GENOMIC DNA]</scope>
</reference>
<dbReference type="InterPro" id="IPR029019">
    <property type="entry name" value="HEX_eukaryotic_N"/>
</dbReference>
<dbReference type="AlphaFoldDB" id="A0AA86NZ64"/>
<dbReference type="GO" id="GO:0030203">
    <property type="term" value="P:glycosaminoglycan metabolic process"/>
    <property type="evidence" value="ECO:0007669"/>
    <property type="project" value="TreeGrafter"/>
</dbReference>
<keyword evidence="13" id="KW-1185">Reference proteome</keyword>
<dbReference type="SUPFAM" id="SSF51445">
    <property type="entry name" value="(Trans)glycosidases"/>
    <property type="match status" value="1"/>
</dbReference>
<dbReference type="EMBL" id="CATOUU010000414">
    <property type="protein sequence ID" value="CAI9928703.1"/>
    <property type="molecule type" value="Genomic_DNA"/>
</dbReference>
<dbReference type="GO" id="GO:0016020">
    <property type="term" value="C:membrane"/>
    <property type="evidence" value="ECO:0007669"/>
    <property type="project" value="TreeGrafter"/>
</dbReference>
<dbReference type="GO" id="GO:0004563">
    <property type="term" value="F:beta-N-acetylhexosaminidase activity"/>
    <property type="evidence" value="ECO:0007669"/>
    <property type="project" value="UniProtKB-EC"/>
</dbReference>
<evidence type="ECO:0000256" key="3">
    <source>
        <dbReference type="ARBA" id="ARBA00012663"/>
    </source>
</evidence>
<evidence type="ECO:0000256" key="6">
    <source>
        <dbReference type="ARBA" id="ARBA00023295"/>
    </source>
</evidence>
<protein>
    <recommendedName>
        <fullName evidence="3">beta-N-acetylhexosaminidase</fullName>
        <ecNumber evidence="3">3.2.1.52</ecNumber>
    </recommendedName>
</protein>
<dbReference type="Proteomes" id="UP001642409">
    <property type="component" value="Unassembled WGS sequence"/>
</dbReference>
<evidence type="ECO:0000256" key="1">
    <source>
        <dbReference type="ARBA" id="ARBA00001231"/>
    </source>
</evidence>
<dbReference type="EMBL" id="CAXDID020000627">
    <property type="protein sequence ID" value="CAL6107097.1"/>
    <property type="molecule type" value="Genomic_DNA"/>
</dbReference>
<evidence type="ECO:0000259" key="8">
    <source>
        <dbReference type="Pfam" id="PF14845"/>
    </source>
</evidence>
<dbReference type="GO" id="GO:0005764">
    <property type="term" value="C:lysosome"/>
    <property type="evidence" value="ECO:0007669"/>
    <property type="project" value="TreeGrafter"/>
</dbReference>
<evidence type="ECO:0000256" key="4">
    <source>
        <dbReference type="ARBA" id="ARBA00022801"/>
    </source>
</evidence>
<dbReference type="InterPro" id="IPR015883">
    <property type="entry name" value="Glyco_hydro_20_cat"/>
</dbReference>
<dbReference type="GO" id="GO:0005975">
    <property type="term" value="P:carbohydrate metabolic process"/>
    <property type="evidence" value="ECO:0007669"/>
    <property type="project" value="InterPro"/>
</dbReference>
<evidence type="ECO:0000313" key="9">
    <source>
        <dbReference type="EMBL" id="CAI9928703.1"/>
    </source>
</evidence>
<keyword evidence="6" id="KW-0326">Glycosidase</keyword>
<dbReference type="EMBL" id="CAXDID020000741">
    <property type="protein sequence ID" value="CAL6112543.1"/>
    <property type="molecule type" value="Genomic_DNA"/>
</dbReference>
<feature type="domain" description="Beta-hexosaminidase eukaryotic type N-terminal" evidence="8">
    <location>
        <begin position="13"/>
        <end position="131"/>
    </location>
</feature>
<feature type="domain" description="Glycoside hydrolase family 20 catalytic" evidence="7">
    <location>
        <begin position="159"/>
        <end position="484"/>
    </location>
</feature>
<reference evidence="9" key="1">
    <citation type="submission" date="2023-06" db="EMBL/GenBank/DDBJ databases">
        <authorList>
            <person name="Kurt Z."/>
        </authorList>
    </citation>
    <scope>NUCLEOTIDE SEQUENCE</scope>
</reference>
<evidence type="ECO:0000313" key="12">
    <source>
        <dbReference type="EMBL" id="CAL6112543.1"/>
    </source>
</evidence>
<dbReference type="Pfam" id="PF00728">
    <property type="entry name" value="Glyco_hydro_20"/>
    <property type="match status" value="1"/>
</dbReference>
<dbReference type="GO" id="GO:0006689">
    <property type="term" value="P:ganglioside catabolic process"/>
    <property type="evidence" value="ECO:0007669"/>
    <property type="project" value="TreeGrafter"/>
</dbReference>
<dbReference type="PANTHER" id="PTHR22600">
    <property type="entry name" value="BETA-HEXOSAMINIDASE"/>
    <property type="match status" value="1"/>
</dbReference>
<organism evidence="9">
    <name type="scientific">Hexamita inflata</name>
    <dbReference type="NCBI Taxonomy" id="28002"/>
    <lineage>
        <taxon>Eukaryota</taxon>
        <taxon>Metamonada</taxon>
        <taxon>Diplomonadida</taxon>
        <taxon>Hexamitidae</taxon>
        <taxon>Hexamitinae</taxon>
        <taxon>Hexamita</taxon>
    </lineage>
</organism>
<dbReference type="Gene3D" id="3.20.20.80">
    <property type="entry name" value="Glycosidases"/>
    <property type="match status" value="1"/>
</dbReference>
<dbReference type="SUPFAM" id="SSF55545">
    <property type="entry name" value="beta-N-acetylhexosaminidase-like domain"/>
    <property type="match status" value="1"/>
</dbReference>
<evidence type="ECO:0000313" key="11">
    <source>
        <dbReference type="EMBL" id="CAL6107097.1"/>
    </source>
</evidence>
<evidence type="ECO:0000259" key="7">
    <source>
        <dbReference type="Pfam" id="PF00728"/>
    </source>
</evidence>
<dbReference type="PANTHER" id="PTHR22600:SF21">
    <property type="entry name" value="BETA-HEXOSAMINIDASE A"/>
    <property type="match status" value="1"/>
</dbReference>
<keyword evidence="4" id="KW-0378">Hydrolase</keyword>
<dbReference type="InterPro" id="IPR029018">
    <property type="entry name" value="Hex-like_dom2"/>
</dbReference>
<gene>
    <name evidence="9" type="ORF">HINF_LOCUS16348</name>
    <name evidence="10" type="ORF">HINF_LOCUS21510</name>
    <name evidence="11" type="ORF">HINF_LOCUS74260</name>
    <name evidence="12" type="ORF">HINF_LOCUS77089</name>
</gene>
<accession>A0AA86NZ64</accession>
<keyword evidence="5" id="KW-0325">Glycoprotein</keyword>
<evidence type="ECO:0000256" key="5">
    <source>
        <dbReference type="ARBA" id="ARBA00023180"/>
    </source>
</evidence>
<sequence>MFQILLYSIQDSIVPKPKAVQDSWQFLHVTPLEFSCEDSKGAKTCPEYVAKNFAYFQKLMFQRDAPYTKEEYASKNINETISSVKLILQDVSNNIDIQEVNESYQISFTSEVVINAASPMASARAFASLAQYVTLSNVNESDRKMYIMGKTTIQDAPHYKWRQYQADACAHFMTLDDIKRIIDANSLQKLNVLLLTLTCAHSFPLAFQQKPQNRLVFGSWTPYHYYDKADMLELQQYAQMRGVVIVPEVRMPSHAFSWRHADPKLVADCPALAAQNPNNVPLNPLYERTMDYVKGAISETIEGFFPSSLNIRPYIHLGGHAVNFECMKQDRAISNVILNSPGLTYEKIWRDFHQNILTYVDQLKSSPIVIFDEGALLNDNVFNKNITLVHFTISTQKQKANQNQIKQIHSSGLDLGLMHPNGGHHYFWQDTWMDLQRQDIQQGSENNLTIGGGCFQTSNNCYAQSCEQHAFDRALGAGENLWTGTVSAWGDSTRMQQLGCRMDHAGIGTGPLEIGQPCLGQVRD</sequence>
<proteinExistence type="inferred from homology"/>
<evidence type="ECO:0000313" key="13">
    <source>
        <dbReference type="Proteomes" id="UP001642409"/>
    </source>
</evidence>
<dbReference type="Pfam" id="PF14845">
    <property type="entry name" value="Glycohydro_20b2"/>
    <property type="match status" value="1"/>
</dbReference>
<comment type="similarity">
    <text evidence="2">Belongs to the glycosyl hydrolase 20 family.</text>
</comment>
<dbReference type="EMBL" id="CATOUU010000553">
    <property type="protein sequence ID" value="CAI9933865.1"/>
    <property type="molecule type" value="Genomic_DNA"/>
</dbReference>
<dbReference type="InterPro" id="IPR017853">
    <property type="entry name" value="GH"/>
</dbReference>